<evidence type="ECO:0000313" key="2">
    <source>
        <dbReference type="Proteomes" id="UP001195483"/>
    </source>
</evidence>
<organism evidence="1 2">
    <name type="scientific">Potamilus streckersoni</name>
    <dbReference type="NCBI Taxonomy" id="2493646"/>
    <lineage>
        <taxon>Eukaryota</taxon>
        <taxon>Metazoa</taxon>
        <taxon>Spiralia</taxon>
        <taxon>Lophotrochozoa</taxon>
        <taxon>Mollusca</taxon>
        <taxon>Bivalvia</taxon>
        <taxon>Autobranchia</taxon>
        <taxon>Heteroconchia</taxon>
        <taxon>Palaeoheterodonta</taxon>
        <taxon>Unionida</taxon>
        <taxon>Unionoidea</taxon>
        <taxon>Unionidae</taxon>
        <taxon>Ambleminae</taxon>
        <taxon>Lampsilini</taxon>
        <taxon>Potamilus</taxon>
    </lineage>
</organism>
<reference evidence="1" key="1">
    <citation type="journal article" date="2021" name="Genome Biol. Evol.">
        <title>A High-Quality Reference Genome for a Parasitic Bivalve with Doubly Uniparental Inheritance (Bivalvia: Unionida).</title>
        <authorList>
            <person name="Smith C.H."/>
        </authorList>
    </citation>
    <scope>NUCLEOTIDE SEQUENCE</scope>
    <source>
        <strain evidence="1">CHS0354</strain>
    </source>
</reference>
<accession>A0AAE0S2I5</accession>
<name>A0AAE0S2I5_9BIVA</name>
<proteinExistence type="predicted"/>
<dbReference type="EMBL" id="JAEAOA010002069">
    <property type="protein sequence ID" value="KAK3584212.1"/>
    <property type="molecule type" value="Genomic_DNA"/>
</dbReference>
<reference evidence="1" key="2">
    <citation type="journal article" date="2021" name="Genome Biol. Evol.">
        <title>Developing a high-quality reference genome for a parasitic bivalve with doubly uniparental inheritance (Bivalvia: Unionida).</title>
        <authorList>
            <person name="Smith C.H."/>
        </authorList>
    </citation>
    <scope>NUCLEOTIDE SEQUENCE</scope>
    <source>
        <strain evidence="1">CHS0354</strain>
        <tissue evidence="1">Mantle</tissue>
    </source>
</reference>
<dbReference type="AlphaFoldDB" id="A0AAE0S2I5"/>
<dbReference type="Proteomes" id="UP001195483">
    <property type="component" value="Unassembled WGS sequence"/>
</dbReference>
<gene>
    <name evidence="1" type="ORF">CHS0354_035293</name>
</gene>
<keyword evidence="2" id="KW-1185">Reference proteome</keyword>
<comment type="caution">
    <text evidence="1">The sequence shown here is derived from an EMBL/GenBank/DDBJ whole genome shotgun (WGS) entry which is preliminary data.</text>
</comment>
<reference evidence="1" key="3">
    <citation type="submission" date="2023-05" db="EMBL/GenBank/DDBJ databases">
        <authorList>
            <person name="Smith C.H."/>
        </authorList>
    </citation>
    <scope>NUCLEOTIDE SEQUENCE</scope>
    <source>
        <strain evidence="1">CHS0354</strain>
        <tissue evidence="1">Mantle</tissue>
    </source>
</reference>
<protein>
    <submittedName>
        <fullName evidence="1">Uncharacterized protein</fullName>
    </submittedName>
</protein>
<evidence type="ECO:0000313" key="1">
    <source>
        <dbReference type="EMBL" id="KAK3584212.1"/>
    </source>
</evidence>
<sequence length="127" mass="13934">MESVCNRVLIISKGKLVMDTSPDKLTALSPAHNSIRFTYSSDTALDLFDGLQHISSVDDVLIDRNALTADIMTKNGMNISGEVIRYFNEHHFVPKTFTVNKGKIDEVFSSLTLDKPVAENTEASASA</sequence>